<gene>
    <name evidence="2" type="ORF">NDO55_07750</name>
</gene>
<feature type="transmembrane region" description="Helical" evidence="1">
    <location>
        <begin position="6"/>
        <end position="25"/>
    </location>
</feature>
<organism evidence="2 3">
    <name type="scientific">Sphingomicrobium sediminis</name>
    <dbReference type="NCBI Taxonomy" id="2950949"/>
    <lineage>
        <taxon>Bacteria</taxon>
        <taxon>Pseudomonadati</taxon>
        <taxon>Pseudomonadota</taxon>
        <taxon>Alphaproteobacteria</taxon>
        <taxon>Sphingomonadales</taxon>
        <taxon>Sphingomonadaceae</taxon>
        <taxon>Sphingomicrobium</taxon>
    </lineage>
</organism>
<feature type="transmembrane region" description="Helical" evidence="1">
    <location>
        <begin position="32"/>
        <end position="52"/>
    </location>
</feature>
<evidence type="ECO:0000256" key="1">
    <source>
        <dbReference type="SAM" id="Phobius"/>
    </source>
</evidence>
<proteinExistence type="predicted"/>
<name>A0A9X2J4Z4_9SPHN</name>
<comment type="caution">
    <text evidence="2">The sequence shown here is derived from an EMBL/GenBank/DDBJ whole genome shotgun (WGS) entry which is preliminary data.</text>
</comment>
<reference evidence="2" key="1">
    <citation type="submission" date="2022-06" db="EMBL/GenBank/DDBJ databases">
        <title>Sphingomicrobium sedimins sp. nov., a marine bacterium isolated from tidal flat.</title>
        <authorList>
            <person name="Kim C.-H."/>
            <person name="Yoo Y."/>
            <person name="Kim J.-J."/>
        </authorList>
    </citation>
    <scope>NUCLEOTIDE SEQUENCE</scope>
    <source>
        <strain evidence="2">GRR-S6-50</strain>
    </source>
</reference>
<keyword evidence="1" id="KW-1133">Transmembrane helix</keyword>
<evidence type="ECO:0000313" key="3">
    <source>
        <dbReference type="Proteomes" id="UP001155128"/>
    </source>
</evidence>
<dbReference type="Proteomes" id="UP001155128">
    <property type="component" value="Unassembled WGS sequence"/>
</dbReference>
<keyword evidence="1" id="KW-0812">Transmembrane</keyword>
<accession>A0A9X2J4Z4</accession>
<protein>
    <submittedName>
        <fullName evidence="2">Uncharacterized protein</fullName>
    </submittedName>
</protein>
<keyword evidence="1" id="KW-0472">Membrane</keyword>
<dbReference type="RefSeq" id="WP_252114011.1">
    <property type="nucleotide sequence ID" value="NZ_JAMSHT010000001.1"/>
</dbReference>
<sequence length="59" mass="6053">MIYGIGLAGLFFTGGLLALIGMIALRTDHKGCVGYGALALGLALLVVGMQFLDQQTATP</sequence>
<keyword evidence="3" id="KW-1185">Reference proteome</keyword>
<evidence type="ECO:0000313" key="2">
    <source>
        <dbReference type="EMBL" id="MCM8557712.1"/>
    </source>
</evidence>
<dbReference type="EMBL" id="JAMSHT010000001">
    <property type="protein sequence ID" value="MCM8557712.1"/>
    <property type="molecule type" value="Genomic_DNA"/>
</dbReference>
<dbReference type="AlphaFoldDB" id="A0A9X2J4Z4"/>